<dbReference type="EMBL" id="FOHX01000004">
    <property type="protein sequence ID" value="SET86122.1"/>
    <property type="molecule type" value="Genomic_DNA"/>
</dbReference>
<feature type="region of interest" description="Disordered" evidence="1">
    <location>
        <begin position="180"/>
        <end position="199"/>
    </location>
</feature>
<gene>
    <name evidence="2" type="ORF">SAMN05421811_104437</name>
</gene>
<dbReference type="RefSeq" id="WP_143082280.1">
    <property type="nucleotide sequence ID" value="NZ_FOHX01000004.1"/>
</dbReference>
<dbReference type="STRING" id="568860.SAMN05421811_104437"/>
<feature type="compositionally biased region" description="Gly residues" evidence="1">
    <location>
        <begin position="231"/>
        <end position="242"/>
    </location>
</feature>
<organism evidence="2 3">
    <name type="scientific">Nonomuraea wenchangensis</name>
    <dbReference type="NCBI Taxonomy" id="568860"/>
    <lineage>
        <taxon>Bacteria</taxon>
        <taxon>Bacillati</taxon>
        <taxon>Actinomycetota</taxon>
        <taxon>Actinomycetes</taxon>
        <taxon>Streptosporangiales</taxon>
        <taxon>Streptosporangiaceae</taxon>
        <taxon>Nonomuraea</taxon>
    </lineage>
</organism>
<dbReference type="OrthoDB" id="9111418at2"/>
<evidence type="ECO:0000313" key="2">
    <source>
        <dbReference type="EMBL" id="SET86122.1"/>
    </source>
</evidence>
<accession>A0A1I0HQR8</accession>
<protein>
    <submittedName>
        <fullName evidence="2">Uncharacterized protein</fullName>
    </submittedName>
</protein>
<dbReference type="AlphaFoldDB" id="A0A1I0HQR8"/>
<keyword evidence="3" id="KW-1185">Reference proteome</keyword>
<reference evidence="2 3" key="1">
    <citation type="submission" date="2016-10" db="EMBL/GenBank/DDBJ databases">
        <authorList>
            <person name="de Groot N.N."/>
        </authorList>
    </citation>
    <scope>NUCLEOTIDE SEQUENCE [LARGE SCALE GENOMIC DNA]</scope>
    <source>
        <strain evidence="2 3">CGMCC 4.5598</strain>
    </source>
</reference>
<name>A0A1I0HQR8_9ACTN</name>
<sequence>MGVILPPAAASMMAMLGPWPNIDEDDMGRESVAVRTAHNAALPAAGQVDAGVQGVQQVHKGESATHLQSFWDQNGGQSGHLAQADAALRSMPRVIDGGASVVSAVKVAAGTQAVFAAVDVAKLLAFGGAVGATYATARVLAGRKAVGGILRQGAEGTGKVLAPLMRRKVTEPMRRVLDTMKLPRGPMGSPALAGGPRGVVPMRPVGLRNPSGPRSVRDGIAQMGRRNNRGNSGGRGGGGGGGRGRRDETGKFHGAIPQSTRGMSEAEKKKLKDDLEKSIAKRKAEEQRLGYEVGHAERIQREEGALRRLFGRNK</sequence>
<dbReference type="Proteomes" id="UP000199361">
    <property type="component" value="Unassembled WGS sequence"/>
</dbReference>
<feature type="compositionally biased region" description="Basic and acidic residues" evidence="1">
    <location>
        <begin position="264"/>
        <end position="274"/>
    </location>
</feature>
<feature type="region of interest" description="Disordered" evidence="1">
    <location>
        <begin position="204"/>
        <end position="274"/>
    </location>
</feature>
<evidence type="ECO:0000256" key="1">
    <source>
        <dbReference type="SAM" id="MobiDB-lite"/>
    </source>
</evidence>
<evidence type="ECO:0000313" key="3">
    <source>
        <dbReference type="Proteomes" id="UP000199361"/>
    </source>
</evidence>
<proteinExistence type="predicted"/>